<evidence type="ECO:0000313" key="2">
    <source>
        <dbReference type="EnsemblMetazoa" id="GBRI041506-PA"/>
    </source>
</evidence>
<keyword evidence="1" id="KW-0812">Transmembrane</keyword>
<reference evidence="3" key="1">
    <citation type="submission" date="2014-03" db="EMBL/GenBank/DDBJ databases">
        <authorList>
            <person name="Aksoy S."/>
            <person name="Warren W."/>
            <person name="Wilson R.K."/>
        </authorList>
    </citation>
    <scope>NUCLEOTIDE SEQUENCE [LARGE SCALE GENOMIC DNA]</scope>
    <source>
        <strain evidence="3">IAEA</strain>
    </source>
</reference>
<reference evidence="2" key="2">
    <citation type="submission" date="2020-05" db="UniProtKB">
        <authorList>
            <consortium name="EnsemblMetazoa"/>
        </authorList>
    </citation>
    <scope>IDENTIFICATION</scope>
    <source>
        <strain evidence="2">IAEA</strain>
    </source>
</reference>
<dbReference type="EnsemblMetazoa" id="GBRI041506-RA">
    <property type="protein sequence ID" value="GBRI041506-PA"/>
    <property type="gene ID" value="GBRI041506"/>
</dbReference>
<keyword evidence="1" id="KW-0472">Membrane</keyword>
<keyword evidence="1" id="KW-1133">Transmembrane helix</keyword>
<keyword evidence="3" id="KW-1185">Reference proteome</keyword>
<dbReference type="Proteomes" id="UP000091820">
    <property type="component" value="Unassembled WGS sequence"/>
</dbReference>
<name>A0A1A9X259_9MUSC</name>
<feature type="transmembrane region" description="Helical" evidence="1">
    <location>
        <begin position="54"/>
        <end position="79"/>
    </location>
</feature>
<dbReference type="AlphaFoldDB" id="A0A1A9X259"/>
<protein>
    <submittedName>
        <fullName evidence="2">Uncharacterized protein</fullName>
    </submittedName>
</protein>
<organism evidence="2 3">
    <name type="scientific">Glossina brevipalpis</name>
    <dbReference type="NCBI Taxonomy" id="37001"/>
    <lineage>
        <taxon>Eukaryota</taxon>
        <taxon>Metazoa</taxon>
        <taxon>Ecdysozoa</taxon>
        <taxon>Arthropoda</taxon>
        <taxon>Hexapoda</taxon>
        <taxon>Insecta</taxon>
        <taxon>Pterygota</taxon>
        <taxon>Neoptera</taxon>
        <taxon>Endopterygota</taxon>
        <taxon>Diptera</taxon>
        <taxon>Brachycera</taxon>
        <taxon>Muscomorpha</taxon>
        <taxon>Hippoboscoidea</taxon>
        <taxon>Glossinidae</taxon>
        <taxon>Glossina</taxon>
    </lineage>
</organism>
<sequence length="173" mass="20284">MLYRNKRNDIVDHNYTNCTHTHKQLCREVAFVCAWNERHAYAVYLGIYDEFLCLVVGSAINFIFLLIQLFVLCICMCFVGGQYCNDDNNKILLLSYSYLQFSPIEVSYIVEFELQILKLNRLDAYILFHVDLFVIIVVGYVATSVKVAVLRETRNVNIIKCFGRKRKNDEEDR</sequence>
<evidence type="ECO:0000256" key="1">
    <source>
        <dbReference type="SAM" id="Phobius"/>
    </source>
</evidence>
<accession>A0A1A9X259</accession>
<dbReference type="VEuPathDB" id="VectorBase:GBRI041506"/>
<evidence type="ECO:0000313" key="3">
    <source>
        <dbReference type="Proteomes" id="UP000091820"/>
    </source>
</evidence>
<feature type="transmembrane region" description="Helical" evidence="1">
    <location>
        <begin position="122"/>
        <end position="142"/>
    </location>
</feature>
<proteinExistence type="predicted"/>